<gene>
    <name evidence="4" type="ORF">PDIGIT_LOCUS2770</name>
</gene>
<dbReference type="PANTHER" id="PTHR43662:SF7">
    <property type="entry name" value="DUF1996 DOMAIN-CONTAINING PROTEIN"/>
    <property type="match status" value="1"/>
</dbReference>
<sequence length="536" mass="57655">MKTASLTSLTAAVLLASPADAFWRMLCKRTGYARIDPIVNFGEISSHAHAIHGGGNFGMDTTFEDLRDSDCSSCMVPEDKSAYWTPGLVFVYKNGTAEPVPQAAHMLAYYLLEGKNIKAFPDGFQMIAGDNRLRNFTGVVPDPPKSSWGEKDKTQHALAQKAVGMNCMNYAPGKNEPTAYRHFLPDKAYLDANCPNGLRAELFFPSCWNGKTTSEDHKSHVAYPDMVNTGNCPKGYDQRLPTLLFETIWFTQNFNGKDGQFVWSNGDPTGFGYHGDFQNGWDNKFLQSAVDQCTNMSGNLQDCPIFAPTLVQEDKIKKCEFKEPQQLKDDSCNKPAKGICGNVDIQYGPEMASSLTPGKSEPPTAKPTIASPPASQVPTLSFSEAKSQTTAGVTVANTKASSSAPSSSSSKAAPAAASSSSKSSKSSAGYTPIAPPKPSKAGEADVGVKKESDVLDAPAPTNAPAVPAEEPKAKIVGTSTYTSAGAIYHMVMEEVEVTVTAGSPAASAKSNVRRHEHAHAHMHHKRDREHGLLRQH</sequence>
<dbReference type="InterPro" id="IPR018535">
    <property type="entry name" value="DUF1996"/>
</dbReference>
<reference evidence="4" key="1">
    <citation type="submission" date="2023-01" db="EMBL/GenBank/DDBJ databases">
        <authorList>
            <person name="Van Ghelder C."/>
            <person name="Rancurel C."/>
        </authorList>
    </citation>
    <scope>NUCLEOTIDE SEQUENCE</scope>
    <source>
        <strain evidence="4">CNCM I-4278</strain>
    </source>
</reference>
<keyword evidence="5" id="KW-1185">Reference proteome</keyword>
<dbReference type="PANTHER" id="PTHR43662">
    <property type="match status" value="1"/>
</dbReference>
<evidence type="ECO:0000313" key="4">
    <source>
        <dbReference type="EMBL" id="CAI6299230.1"/>
    </source>
</evidence>
<feature type="compositionally biased region" description="Low complexity" evidence="1">
    <location>
        <begin position="399"/>
        <end position="428"/>
    </location>
</feature>
<comment type="caution">
    <text evidence="4">The sequence shown here is derived from an EMBL/GenBank/DDBJ whole genome shotgun (WGS) entry which is preliminary data.</text>
</comment>
<feature type="compositionally biased region" description="Basic residues" evidence="1">
    <location>
        <begin position="516"/>
        <end position="527"/>
    </location>
</feature>
<feature type="signal peptide" evidence="2">
    <location>
        <begin position="1"/>
        <end position="21"/>
    </location>
</feature>
<feature type="compositionally biased region" description="Basic and acidic residues" evidence="1">
    <location>
        <begin position="440"/>
        <end position="449"/>
    </location>
</feature>
<feature type="region of interest" description="Disordered" evidence="1">
    <location>
        <begin position="399"/>
        <end position="449"/>
    </location>
</feature>
<dbReference type="Proteomes" id="UP001152607">
    <property type="component" value="Unassembled WGS sequence"/>
</dbReference>
<dbReference type="OrthoDB" id="74764at2759"/>
<organism evidence="4 5">
    <name type="scientific">Periconia digitata</name>
    <dbReference type="NCBI Taxonomy" id="1303443"/>
    <lineage>
        <taxon>Eukaryota</taxon>
        <taxon>Fungi</taxon>
        <taxon>Dikarya</taxon>
        <taxon>Ascomycota</taxon>
        <taxon>Pezizomycotina</taxon>
        <taxon>Dothideomycetes</taxon>
        <taxon>Pleosporomycetidae</taxon>
        <taxon>Pleosporales</taxon>
        <taxon>Massarineae</taxon>
        <taxon>Periconiaceae</taxon>
        <taxon>Periconia</taxon>
    </lineage>
</organism>
<evidence type="ECO:0000256" key="2">
    <source>
        <dbReference type="SAM" id="SignalP"/>
    </source>
</evidence>
<evidence type="ECO:0000259" key="3">
    <source>
        <dbReference type="Pfam" id="PF09362"/>
    </source>
</evidence>
<proteinExistence type="predicted"/>
<dbReference type="EMBL" id="CAOQHR010000002">
    <property type="protein sequence ID" value="CAI6299230.1"/>
    <property type="molecule type" value="Genomic_DNA"/>
</dbReference>
<accession>A0A9W4U8S0</accession>
<feature type="region of interest" description="Disordered" evidence="1">
    <location>
        <begin position="516"/>
        <end position="536"/>
    </location>
</feature>
<evidence type="ECO:0000313" key="5">
    <source>
        <dbReference type="Proteomes" id="UP001152607"/>
    </source>
</evidence>
<name>A0A9W4U8S0_9PLEO</name>
<protein>
    <recommendedName>
        <fullName evidence="3">DUF1996 domain-containing protein</fullName>
    </recommendedName>
</protein>
<feature type="region of interest" description="Disordered" evidence="1">
    <location>
        <begin position="351"/>
        <end position="380"/>
    </location>
</feature>
<feature type="chain" id="PRO_5040870416" description="DUF1996 domain-containing protein" evidence="2">
    <location>
        <begin position="22"/>
        <end position="536"/>
    </location>
</feature>
<keyword evidence="2" id="KW-0732">Signal</keyword>
<evidence type="ECO:0000256" key="1">
    <source>
        <dbReference type="SAM" id="MobiDB-lite"/>
    </source>
</evidence>
<feature type="domain" description="DUF1996" evidence="3">
    <location>
        <begin position="36"/>
        <end position="281"/>
    </location>
</feature>
<dbReference type="Pfam" id="PF09362">
    <property type="entry name" value="DUF1996"/>
    <property type="match status" value="1"/>
</dbReference>
<dbReference type="AlphaFoldDB" id="A0A9W4U8S0"/>